<proteinExistence type="predicted"/>
<dbReference type="PROSITE" id="PS00409">
    <property type="entry name" value="PROKAR_NTER_METHYL"/>
    <property type="match status" value="1"/>
</dbReference>
<organism evidence="1">
    <name type="scientific">marine metagenome</name>
    <dbReference type="NCBI Taxonomy" id="408172"/>
    <lineage>
        <taxon>unclassified sequences</taxon>
        <taxon>metagenomes</taxon>
        <taxon>ecological metagenomes</taxon>
    </lineage>
</organism>
<feature type="non-terminal residue" evidence="1">
    <location>
        <position position="70"/>
    </location>
</feature>
<evidence type="ECO:0008006" key="2">
    <source>
        <dbReference type="Google" id="ProtNLM"/>
    </source>
</evidence>
<dbReference type="Gene3D" id="3.30.700.10">
    <property type="entry name" value="Glycoprotein, Type 4 Pilin"/>
    <property type="match status" value="1"/>
</dbReference>
<dbReference type="NCBIfam" id="TIGR02532">
    <property type="entry name" value="IV_pilin_GFxxxE"/>
    <property type="match status" value="1"/>
</dbReference>
<gene>
    <name evidence="1" type="ORF">METZ01_LOCUS262082</name>
</gene>
<name>A0A382JBV9_9ZZZZ</name>
<sequence>MNLKPARGFTLIELLVVIAIIAILAALLLPALAKAKQKAKGIYCLNNNKQMVVAWVLYAEDHDGYLPPNP</sequence>
<dbReference type="PANTHER" id="PTHR30093">
    <property type="entry name" value="GENERAL SECRETION PATHWAY PROTEIN G"/>
    <property type="match status" value="1"/>
</dbReference>
<reference evidence="1" key="1">
    <citation type="submission" date="2018-05" db="EMBL/GenBank/DDBJ databases">
        <authorList>
            <person name="Lanie J.A."/>
            <person name="Ng W.-L."/>
            <person name="Kazmierczak K.M."/>
            <person name="Andrzejewski T.M."/>
            <person name="Davidsen T.M."/>
            <person name="Wayne K.J."/>
            <person name="Tettelin H."/>
            <person name="Glass J.I."/>
            <person name="Rusch D."/>
            <person name="Podicherti R."/>
            <person name="Tsui H.-C.T."/>
            <person name="Winkler M.E."/>
        </authorList>
    </citation>
    <scope>NUCLEOTIDE SEQUENCE</scope>
</reference>
<dbReference type="InterPro" id="IPR045584">
    <property type="entry name" value="Pilin-like"/>
</dbReference>
<dbReference type="Pfam" id="PF07963">
    <property type="entry name" value="N_methyl"/>
    <property type="match status" value="1"/>
</dbReference>
<dbReference type="SUPFAM" id="SSF54523">
    <property type="entry name" value="Pili subunits"/>
    <property type="match status" value="1"/>
</dbReference>
<protein>
    <recommendedName>
        <fullName evidence="2">Prepilin-type N-terminal cleavage/methylation domain-containing protein</fullName>
    </recommendedName>
</protein>
<dbReference type="EMBL" id="UINC01073104">
    <property type="protein sequence ID" value="SVC09228.1"/>
    <property type="molecule type" value="Genomic_DNA"/>
</dbReference>
<dbReference type="InterPro" id="IPR012902">
    <property type="entry name" value="N_methyl_site"/>
</dbReference>
<evidence type="ECO:0000313" key="1">
    <source>
        <dbReference type="EMBL" id="SVC09228.1"/>
    </source>
</evidence>
<dbReference type="PANTHER" id="PTHR30093:SF2">
    <property type="entry name" value="TYPE II SECRETION SYSTEM PROTEIN H"/>
    <property type="match status" value="1"/>
</dbReference>
<dbReference type="AlphaFoldDB" id="A0A382JBV9"/>
<accession>A0A382JBV9</accession>